<dbReference type="AlphaFoldDB" id="A0A177MQN5"/>
<dbReference type="Proteomes" id="UP000078090">
    <property type="component" value="Unassembled WGS sequence"/>
</dbReference>
<gene>
    <name evidence="6" type="ORF">A1332_07450</name>
    <name evidence="5" type="ORF">A1353_07650</name>
</gene>
<dbReference type="RefSeq" id="WP_020481766.1">
    <property type="nucleotide sequence ID" value="NZ_LUUG01000045.1"/>
</dbReference>
<evidence type="ECO:0000313" key="7">
    <source>
        <dbReference type="Proteomes" id="UP000077763"/>
    </source>
</evidence>
<name>A0A177MQN5_METMH</name>
<dbReference type="GO" id="GO:0003677">
    <property type="term" value="F:DNA binding"/>
    <property type="evidence" value="ECO:0007669"/>
    <property type="project" value="UniProtKB-KW"/>
</dbReference>
<evidence type="ECO:0000313" key="8">
    <source>
        <dbReference type="Proteomes" id="UP000078090"/>
    </source>
</evidence>
<sequence>MNEKNNALCEKHRDMCSISRSIDKIGDSWSLLILRDLSNGLSKYEELKNSLEIPPATLSKRLSALVGEGLLTKEIYQDNPPRAKYVLTDIGKDFLPVLAIIMMWGNKHASPNGIDTQLVDSKTHKKVVPIIVDRETGKEIDFTKIIYAGGPANSPGKIKRLKERGIPLNAAK</sequence>
<keyword evidence="2" id="KW-0238">DNA-binding</keyword>
<evidence type="ECO:0000256" key="1">
    <source>
        <dbReference type="ARBA" id="ARBA00023015"/>
    </source>
</evidence>
<dbReference type="InterPro" id="IPR002577">
    <property type="entry name" value="HTH_HxlR"/>
</dbReference>
<proteinExistence type="predicted"/>
<dbReference type="SUPFAM" id="SSF46785">
    <property type="entry name" value="Winged helix' DNA-binding domain"/>
    <property type="match status" value="1"/>
</dbReference>
<dbReference type="InterPro" id="IPR036390">
    <property type="entry name" value="WH_DNA-bd_sf"/>
</dbReference>
<comment type="caution">
    <text evidence="5">The sequence shown here is derived from an EMBL/GenBank/DDBJ whole genome shotgun (WGS) entry which is preliminary data.</text>
</comment>
<dbReference type="Proteomes" id="UP000077763">
    <property type="component" value="Unassembled WGS sequence"/>
</dbReference>
<keyword evidence="3" id="KW-0804">Transcription</keyword>
<organism evidence="5 7">
    <name type="scientific">Methylomonas methanica</name>
    <dbReference type="NCBI Taxonomy" id="421"/>
    <lineage>
        <taxon>Bacteria</taxon>
        <taxon>Pseudomonadati</taxon>
        <taxon>Pseudomonadota</taxon>
        <taxon>Gammaproteobacteria</taxon>
        <taxon>Methylococcales</taxon>
        <taxon>Methylococcaceae</taxon>
        <taxon>Methylomonas</taxon>
    </lineage>
</organism>
<evidence type="ECO:0000313" key="5">
    <source>
        <dbReference type="EMBL" id="OAI07220.1"/>
    </source>
</evidence>
<dbReference type="InterPro" id="IPR036388">
    <property type="entry name" value="WH-like_DNA-bd_sf"/>
</dbReference>
<dbReference type="PANTHER" id="PTHR33204:SF18">
    <property type="entry name" value="TRANSCRIPTIONAL REGULATORY PROTEIN"/>
    <property type="match status" value="1"/>
</dbReference>
<evidence type="ECO:0000259" key="4">
    <source>
        <dbReference type="PROSITE" id="PS51118"/>
    </source>
</evidence>
<dbReference type="PROSITE" id="PS51118">
    <property type="entry name" value="HTH_HXLR"/>
    <property type="match status" value="1"/>
</dbReference>
<dbReference type="OrthoDB" id="9807069at2"/>
<evidence type="ECO:0000313" key="6">
    <source>
        <dbReference type="EMBL" id="OAI08315.1"/>
    </source>
</evidence>
<evidence type="ECO:0000256" key="3">
    <source>
        <dbReference type="ARBA" id="ARBA00023163"/>
    </source>
</evidence>
<reference evidence="7 8" key="1">
    <citation type="submission" date="2016-03" db="EMBL/GenBank/DDBJ databases">
        <authorList>
            <person name="Ploux O."/>
        </authorList>
    </citation>
    <scope>NUCLEOTIDE SEQUENCE [LARGE SCALE GENOMIC DNA]</scope>
    <source>
        <strain evidence="6 8">R-45363</strain>
        <strain evidence="5 7">R-45371</strain>
    </source>
</reference>
<evidence type="ECO:0000256" key="2">
    <source>
        <dbReference type="ARBA" id="ARBA00023125"/>
    </source>
</evidence>
<dbReference type="EMBL" id="LUUH01000029">
    <property type="protein sequence ID" value="OAI07220.1"/>
    <property type="molecule type" value="Genomic_DNA"/>
</dbReference>
<feature type="domain" description="HTH hxlR-type" evidence="4">
    <location>
        <begin position="16"/>
        <end position="113"/>
    </location>
</feature>
<dbReference type="PANTHER" id="PTHR33204">
    <property type="entry name" value="TRANSCRIPTIONAL REGULATOR, MARR FAMILY"/>
    <property type="match status" value="1"/>
</dbReference>
<accession>A0A177MQN5</accession>
<dbReference type="Pfam" id="PF01638">
    <property type="entry name" value="HxlR"/>
    <property type="match status" value="1"/>
</dbReference>
<dbReference type="EMBL" id="LUUG01000045">
    <property type="protein sequence ID" value="OAI08315.1"/>
    <property type="molecule type" value="Genomic_DNA"/>
</dbReference>
<protein>
    <recommendedName>
        <fullName evidence="4">HTH hxlR-type domain-containing protein</fullName>
    </recommendedName>
</protein>
<keyword evidence="1" id="KW-0805">Transcription regulation</keyword>
<dbReference type="Gene3D" id="1.10.10.10">
    <property type="entry name" value="Winged helix-like DNA-binding domain superfamily/Winged helix DNA-binding domain"/>
    <property type="match status" value="1"/>
</dbReference>